<accession>L0F9L1</accession>
<keyword evidence="1" id="KW-1133">Transmembrane helix</keyword>
<dbReference type="HOGENOM" id="CLU_1178713_0_0_9"/>
<keyword evidence="1" id="KW-0812">Transmembrane</keyword>
<sequence>MANSIQAINVGFALLTRISSIPGSPTFTFVQPLINSHQFLAPWVLLGSQILLLLAKYVFQLEKLPIHNFTSGQLLQIPIGELQSLLQYLGPRQPSSATTQRNTINNSLSTADPISFPTELPPDSPLYMAIYISVDYSNELYTPSLLAYVPIISFPGLRGAVPFLILALLAVIFVRCVVPPETTGAKPAPIPRKSMNQYLNLTSEEIVTLLKRFGKYFSSP</sequence>
<dbReference type="AlphaFoldDB" id="L0F9L1"/>
<keyword evidence="3" id="KW-1185">Reference proteome</keyword>
<evidence type="ECO:0000256" key="1">
    <source>
        <dbReference type="SAM" id="Phobius"/>
    </source>
</evidence>
<feature type="transmembrane region" description="Helical" evidence="1">
    <location>
        <begin position="40"/>
        <end position="59"/>
    </location>
</feature>
<protein>
    <submittedName>
        <fullName evidence="2">Uncharacterized protein</fullName>
    </submittedName>
</protein>
<evidence type="ECO:0000313" key="2">
    <source>
        <dbReference type="EMBL" id="AGA69356.1"/>
    </source>
</evidence>
<proteinExistence type="predicted"/>
<feature type="transmembrane region" description="Helical" evidence="1">
    <location>
        <begin position="145"/>
        <end position="174"/>
    </location>
</feature>
<dbReference type="KEGG" id="ddl:Desdi_1907"/>
<dbReference type="STRING" id="871963.Desdi_1907"/>
<keyword evidence="1" id="KW-0472">Membrane</keyword>
<gene>
    <name evidence="2" type="ordered locus">Desdi_1907</name>
</gene>
<reference evidence="3" key="1">
    <citation type="submission" date="2012-02" db="EMBL/GenBank/DDBJ databases">
        <title>Complete sequence of Desulfitobacterium dichloroeliminans LMG P-21439.</title>
        <authorList>
            <person name="Lucas S."/>
            <person name="Han J."/>
            <person name="Lapidus A."/>
            <person name="Cheng J.-F."/>
            <person name="Goodwin L."/>
            <person name="Pitluck S."/>
            <person name="Peters L."/>
            <person name="Ovchinnikova G."/>
            <person name="Teshima H."/>
            <person name="Detter J.C."/>
            <person name="Han C."/>
            <person name="Tapia R."/>
            <person name="Land M."/>
            <person name="Hauser L."/>
            <person name="Kyrpides N."/>
            <person name="Ivanova N."/>
            <person name="Pagani I."/>
            <person name="Kruse T."/>
            <person name="de Vos W.M."/>
            <person name="Boon N."/>
            <person name="Smidt H."/>
            <person name="Woyke T."/>
        </authorList>
    </citation>
    <scope>NUCLEOTIDE SEQUENCE [LARGE SCALE GENOMIC DNA]</scope>
    <source>
        <strain evidence="3">LMG P-21439 / DCA1</strain>
    </source>
</reference>
<dbReference type="EMBL" id="CP003344">
    <property type="protein sequence ID" value="AGA69356.1"/>
    <property type="molecule type" value="Genomic_DNA"/>
</dbReference>
<evidence type="ECO:0000313" key="3">
    <source>
        <dbReference type="Proteomes" id="UP000010797"/>
    </source>
</evidence>
<organism evidence="2 3">
    <name type="scientific">Desulfitobacterium dichloroeliminans (strain LMG P-21439 / DCA1)</name>
    <dbReference type="NCBI Taxonomy" id="871963"/>
    <lineage>
        <taxon>Bacteria</taxon>
        <taxon>Bacillati</taxon>
        <taxon>Bacillota</taxon>
        <taxon>Clostridia</taxon>
        <taxon>Eubacteriales</taxon>
        <taxon>Desulfitobacteriaceae</taxon>
        <taxon>Desulfitobacterium</taxon>
    </lineage>
</organism>
<name>L0F9L1_DESDL</name>
<dbReference type="Proteomes" id="UP000010797">
    <property type="component" value="Chromosome"/>
</dbReference>